<evidence type="ECO:0000313" key="3">
    <source>
        <dbReference type="EMBL" id="CAB4221616.1"/>
    </source>
</evidence>
<protein>
    <submittedName>
        <fullName evidence="3">Uncharacterized protein</fullName>
    </submittedName>
</protein>
<accession>A0A6J5T339</accession>
<dbReference type="EMBL" id="LR797360">
    <property type="protein sequence ID" value="CAB4205559.1"/>
    <property type="molecule type" value="Genomic_DNA"/>
</dbReference>
<reference evidence="3" key="1">
    <citation type="submission" date="2020-05" db="EMBL/GenBank/DDBJ databases">
        <authorList>
            <person name="Chiriac C."/>
            <person name="Salcher M."/>
            <person name="Ghai R."/>
            <person name="Kavagutti S V."/>
        </authorList>
    </citation>
    <scope>NUCLEOTIDE SEQUENCE</scope>
</reference>
<sequence length="360" mass="37321">MAYGTISADVIQSSVTGVSLGAGNATVFKNRIINGNMVIDQRNAGASITPTVNGTYDVDRFRLDLSVASKFSMQQNQGSVTLPAGFTNYQGLTSLSAYSSAAGDYFILRQAIEGFNTADLNWGTANAKTVTLSFWVYSSVTGTQSGSLCNAAQNRSYPFTFTVSSANTWTQISITVAGDTTGTWIGATNGVGIWVNWNMGCGSTYLGTAGAWGAAAYFGATSSVSLVGTSGATFYITGVQLEVGSSATGFEYVDYGTQLNTLCQRYFYQGVLSGSGSVGSSTICYAYTKFPQIMRTTPTISWISGGRFGNGASDAAITGLNSSIGGTTGDAILNMACSVGSATQGAVMYASPIFSLSAEL</sequence>
<name>A0A6J5T339_9CAUD</name>
<gene>
    <name evidence="1" type="ORF">UFOVP1286_20</name>
    <name evidence="2" type="ORF">UFOVP1407_50</name>
    <name evidence="3" type="ORF">UFOVP1640_17</name>
</gene>
<proteinExistence type="predicted"/>
<dbReference type="EMBL" id="LR797247">
    <property type="protein sequence ID" value="CAB4195438.1"/>
    <property type="molecule type" value="Genomic_DNA"/>
</dbReference>
<dbReference type="EMBL" id="LR797504">
    <property type="protein sequence ID" value="CAB4221616.1"/>
    <property type="molecule type" value="Genomic_DNA"/>
</dbReference>
<organism evidence="3">
    <name type="scientific">uncultured Caudovirales phage</name>
    <dbReference type="NCBI Taxonomy" id="2100421"/>
    <lineage>
        <taxon>Viruses</taxon>
        <taxon>Duplodnaviria</taxon>
        <taxon>Heunggongvirae</taxon>
        <taxon>Uroviricota</taxon>
        <taxon>Caudoviricetes</taxon>
        <taxon>Peduoviridae</taxon>
        <taxon>Maltschvirus</taxon>
        <taxon>Maltschvirus maltsch</taxon>
    </lineage>
</organism>
<evidence type="ECO:0000313" key="2">
    <source>
        <dbReference type="EMBL" id="CAB4205559.1"/>
    </source>
</evidence>
<evidence type="ECO:0000313" key="1">
    <source>
        <dbReference type="EMBL" id="CAB4195438.1"/>
    </source>
</evidence>